<protein>
    <submittedName>
        <fullName evidence="2">Uncharacterized protein</fullName>
    </submittedName>
</protein>
<name>A0A9N7U0R3_PLEPL</name>
<gene>
    <name evidence="2" type="ORF">PLEPLA_LOCUS10340</name>
</gene>
<proteinExistence type="predicted"/>
<dbReference type="AlphaFoldDB" id="A0A9N7U0R3"/>
<feature type="region of interest" description="Disordered" evidence="1">
    <location>
        <begin position="29"/>
        <end position="53"/>
    </location>
</feature>
<evidence type="ECO:0000313" key="2">
    <source>
        <dbReference type="EMBL" id="CAB1422425.1"/>
    </source>
</evidence>
<sequence>MDPHKNMQSLSDGQSVSGFLSPRLQLPHVHAPSARRAHQTSTEIDHGPATRHRGGMCDPMSRFRFCSICVLLKSTSNPTSWIQFLGAGSVCIVRPNWQKEGHHEKCGLTGKQLSESVNRETSLCHIRVLKPHHYSEAVQGDKTVAVSQFRGCIL</sequence>
<dbReference type="EMBL" id="CADEAL010000581">
    <property type="protein sequence ID" value="CAB1422425.1"/>
    <property type="molecule type" value="Genomic_DNA"/>
</dbReference>
<comment type="caution">
    <text evidence="2">The sequence shown here is derived from an EMBL/GenBank/DDBJ whole genome shotgun (WGS) entry which is preliminary data.</text>
</comment>
<dbReference type="Proteomes" id="UP001153269">
    <property type="component" value="Unassembled WGS sequence"/>
</dbReference>
<organism evidence="2 3">
    <name type="scientific">Pleuronectes platessa</name>
    <name type="common">European plaice</name>
    <dbReference type="NCBI Taxonomy" id="8262"/>
    <lineage>
        <taxon>Eukaryota</taxon>
        <taxon>Metazoa</taxon>
        <taxon>Chordata</taxon>
        <taxon>Craniata</taxon>
        <taxon>Vertebrata</taxon>
        <taxon>Euteleostomi</taxon>
        <taxon>Actinopterygii</taxon>
        <taxon>Neopterygii</taxon>
        <taxon>Teleostei</taxon>
        <taxon>Neoteleostei</taxon>
        <taxon>Acanthomorphata</taxon>
        <taxon>Carangaria</taxon>
        <taxon>Pleuronectiformes</taxon>
        <taxon>Pleuronectoidei</taxon>
        <taxon>Pleuronectidae</taxon>
        <taxon>Pleuronectes</taxon>
    </lineage>
</organism>
<evidence type="ECO:0000256" key="1">
    <source>
        <dbReference type="SAM" id="MobiDB-lite"/>
    </source>
</evidence>
<keyword evidence="3" id="KW-1185">Reference proteome</keyword>
<reference evidence="2" key="1">
    <citation type="submission" date="2020-03" db="EMBL/GenBank/DDBJ databases">
        <authorList>
            <person name="Weist P."/>
        </authorList>
    </citation>
    <scope>NUCLEOTIDE SEQUENCE</scope>
</reference>
<accession>A0A9N7U0R3</accession>
<evidence type="ECO:0000313" key="3">
    <source>
        <dbReference type="Proteomes" id="UP001153269"/>
    </source>
</evidence>